<feature type="region of interest" description="Disordered" evidence="1">
    <location>
        <begin position="271"/>
        <end position="290"/>
    </location>
</feature>
<protein>
    <submittedName>
        <fullName evidence="2">Uncharacterized protein</fullName>
    </submittedName>
</protein>
<feature type="region of interest" description="Disordered" evidence="1">
    <location>
        <begin position="1"/>
        <end position="55"/>
    </location>
</feature>
<proteinExistence type="predicted"/>
<reference evidence="2" key="2">
    <citation type="submission" date="2020-05" db="UniProtKB">
        <authorList>
            <consortium name="EnsemblMetazoa"/>
        </authorList>
    </citation>
    <scope>IDENTIFICATION</scope>
    <source>
        <strain evidence="2">Epiroticus2</strain>
    </source>
</reference>
<dbReference type="EnsemblMetazoa" id="AEPI007738-RA">
    <property type="protein sequence ID" value="AEPI007738-PA"/>
    <property type="gene ID" value="AEPI007738"/>
</dbReference>
<evidence type="ECO:0000313" key="3">
    <source>
        <dbReference type="Proteomes" id="UP000075885"/>
    </source>
</evidence>
<accession>A0A182PLC0</accession>
<keyword evidence="3" id="KW-1185">Reference proteome</keyword>
<reference evidence="3" key="1">
    <citation type="submission" date="2013-03" db="EMBL/GenBank/DDBJ databases">
        <title>The Genome Sequence of Anopheles epiroticus epiroticus2.</title>
        <authorList>
            <consortium name="The Broad Institute Genomics Platform"/>
            <person name="Neafsey D.E."/>
            <person name="Howell P."/>
            <person name="Walker B."/>
            <person name="Young S.K."/>
            <person name="Zeng Q."/>
            <person name="Gargeya S."/>
            <person name="Fitzgerald M."/>
            <person name="Haas B."/>
            <person name="Abouelleil A."/>
            <person name="Allen A.W."/>
            <person name="Alvarado L."/>
            <person name="Arachchi H.M."/>
            <person name="Berlin A.M."/>
            <person name="Chapman S.B."/>
            <person name="Gainer-Dewar J."/>
            <person name="Goldberg J."/>
            <person name="Griggs A."/>
            <person name="Gujja S."/>
            <person name="Hansen M."/>
            <person name="Howarth C."/>
            <person name="Imamovic A."/>
            <person name="Ireland A."/>
            <person name="Larimer J."/>
            <person name="McCowan C."/>
            <person name="Murphy C."/>
            <person name="Pearson M."/>
            <person name="Poon T.W."/>
            <person name="Priest M."/>
            <person name="Roberts A."/>
            <person name="Saif S."/>
            <person name="Shea T."/>
            <person name="Sisk P."/>
            <person name="Sykes S."/>
            <person name="Wortman J."/>
            <person name="Nusbaum C."/>
            <person name="Birren B."/>
        </authorList>
    </citation>
    <scope>NUCLEOTIDE SEQUENCE [LARGE SCALE GENOMIC DNA]</scope>
    <source>
        <strain evidence="3">Epiroticus2</strain>
    </source>
</reference>
<name>A0A182PLC0_9DIPT</name>
<evidence type="ECO:0000256" key="1">
    <source>
        <dbReference type="SAM" id="MobiDB-lite"/>
    </source>
</evidence>
<dbReference type="VEuPathDB" id="VectorBase:AEPI007738"/>
<sequence length="335" mass="34592">MADQGQCPPITSAPKRSTDHPQTSVGMPAPLHHLHGSESCKNSPNVPRRHADPAHHLPHHAAGLLLLESGSQSAKSSPLPNRRLDKLQGVIRDQRSTPIAGRRATEDCEMEAFDSPLVSRRFLQQQQPCECVRGAAAPPAKRRAASECACGTGAESQVMRKRVDSDCGSASSSSCLRKNVVRHNFGLASGGGLSSCENSPLPVRRQFGAAGGGGPAFPVSPAKSVLGEPGVFSSPIHRPYHHAVAAGFHGPAGGSPAKSVLGEPGVFSSPARSVVCSPPGNGEPRSVGGGVGEGIEDMDIGVGGSGAGDVLAGDQTIVSGWLKFRDNKKVSEMLG</sequence>
<dbReference type="Proteomes" id="UP000075885">
    <property type="component" value="Unassembled WGS sequence"/>
</dbReference>
<evidence type="ECO:0000313" key="2">
    <source>
        <dbReference type="EnsemblMetazoa" id="AEPI007738-PA"/>
    </source>
</evidence>
<organism evidence="2 3">
    <name type="scientific">Anopheles epiroticus</name>
    <dbReference type="NCBI Taxonomy" id="199890"/>
    <lineage>
        <taxon>Eukaryota</taxon>
        <taxon>Metazoa</taxon>
        <taxon>Ecdysozoa</taxon>
        <taxon>Arthropoda</taxon>
        <taxon>Hexapoda</taxon>
        <taxon>Insecta</taxon>
        <taxon>Pterygota</taxon>
        <taxon>Neoptera</taxon>
        <taxon>Endopterygota</taxon>
        <taxon>Diptera</taxon>
        <taxon>Nematocera</taxon>
        <taxon>Culicoidea</taxon>
        <taxon>Culicidae</taxon>
        <taxon>Anophelinae</taxon>
        <taxon>Anopheles</taxon>
    </lineage>
</organism>
<dbReference type="AlphaFoldDB" id="A0A182PLC0"/>